<dbReference type="Gene3D" id="3.10.450.530">
    <property type="entry name" value="Ribonuclease toxin, BrnT, of type II toxin-antitoxin system"/>
    <property type="match status" value="1"/>
</dbReference>
<evidence type="ECO:0000313" key="1">
    <source>
        <dbReference type="EMBL" id="MFC0592630.1"/>
    </source>
</evidence>
<dbReference type="RefSeq" id="WP_377482247.1">
    <property type="nucleotide sequence ID" value="NZ_JBHLTN010000016.1"/>
</dbReference>
<name>A0ABV6PS43_9BURK</name>
<dbReference type="Pfam" id="PF04365">
    <property type="entry name" value="BrnT_toxin"/>
    <property type="match status" value="1"/>
</dbReference>
<dbReference type="Proteomes" id="UP001589834">
    <property type="component" value="Unassembled WGS sequence"/>
</dbReference>
<reference evidence="1 2" key="1">
    <citation type="submission" date="2024-09" db="EMBL/GenBank/DDBJ databases">
        <authorList>
            <person name="Sun Q."/>
            <person name="Mori K."/>
        </authorList>
    </citation>
    <scope>NUCLEOTIDE SEQUENCE [LARGE SCALE GENOMIC DNA]</scope>
    <source>
        <strain evidence="1 2">NCAIM B.02336</strain>
    </source>
</reference>
<dbReference type="InterPro" id="IPR007460">
    <property type="entry name" value="BrnT_toxin"/>
</dbReference>
<evidence type="ECO:0000313" key="2">
    <source>
        <dbReference type="Proteomes" id="UP001589834"/>
    </source>
</evidence>
<keyword evidence="2" id="KW-1185">Reference proteome</keyword>
<dbReference type="InterPro" id="IPR038573">
    <property type="entry name" value="BrnT_sf"/>
</dbReference>
<proteinExistence type="predicted"/>
<dbReference type="EMBL" id="JBHLTN010000016">
    <property type="protein sequence ID" value="MFC0592630.1"/>
    <property type="molecule type" value="Genomic_DNA"/>
</dbReference>
<accession>A0ABV6PS43</accession>
<sequence length="41" mass="4939">MSAEFHDRLYVVVFVQRGEVMRIISLRKANRREVKLYDEAI</sequence>
<comment type="caution">
    <text evidence="1">The sequence shown here is derived from an EMBL/GenBank/DDBJ whole genome shotgun (WGS) entry which is preliminary data.</text>
</comment>
<organism evidence="1 2">
    <name type="scientific">Ottowia pentelensis</name>
    <dbReference type="NCBI Taxonomy" id="511108"/>
    <lineage>
        <taxon>Bacteria</taxon>
        <taxon>Pseudomonadati</taxon>
        <taxon>Pseudomonadota</taxon>
        <taxon>Betaproteobacteria</taxon>
        <taxon>Burkholderiales</taxon>
        <taxon>Comamonadaceae</taxon>
        <taxon>Ottowia</taxon>
    </lineage>
</organism>
<protein>
    <submittedName>
        <fullName evidence="1">BrnT family toxin</fullName>
    </submittedName>
</protein>
<gene>
    <name evidence="1" type="ORF">ACFFGG_08680</name>
</gene>